<sequence length="140" mass="15249">MAASSPFLPYGSILNNFAPPTNFTVNKISMAEFPALNGQSVSYALSQNPADSVNPPQSSHPPSCGRASLPRLRDWFTISSTAMRKTTPLLCRRSVAPAQGLYRYRYVCSQRAFTKTYEQAFKTDAATTGKIEAGLKPPKA</sequence>
<evidence type="ECO:0000256" key="1">
    <source>
        <dbReference type="SAM" id="MobiDB-lite"/>
    </source>
</evidence>
<evidence type="ECO:0000313" key="2">
    <source>
        <dbReference type="EMBL" id="GKU91528.1"/>
    </source>
</evidence>
<evidence type="ECO:0000313" key="3">
    <source>
        <dbReference type="Proteomes" id="UP001054252"/>
    </source>
</evidence>
<organism evidence="2 3">
    <name type="scientific">Rubroshorea leprosula</name>
    <dbReference type="NCBI Taxonomy" id="152421"/>
    <lineage>
        <taxon>Eukaryota</taxon>
        <taxon>Viridiplantae</taxon>
        <taxon>Streptophyta</taxon>
        <taxon>Embryophyta</taxon>
        <taxon>Tracheophyta</taxon>
        <taxon>Spermatophyta</taxon>
        <taxon>Magnoliopsida</taxon>
        <taxon>eudicotyledons</taxon>
        <taxon>Gunneridae</taxon>
        <taxon>Pentapetalae</taxon>
        <taxon>rosids</taxon>
        <taxon>malvids</taxon>
        <taxon>Malvales</taxon>
        <taxon>Dipterocarpaceae</taxon>
        <taxon>Rubroshorea</taxon>
    </lineage>
</organism>
<dbReference type="AlphaFoldDB" id="A0AAV5I0M6"/>
<accession>A0AAV5I0M6</accession>
<dbReference type="Proteomes" id="UP001054252">
    <property type="component" value="Unassembled WGS sequence"/>
</dbReference>
<dbReference type="EMBL" id="BPVZ01000005">
    <property type="protein sequence ID" value="GKU91528.1"/>
    <property type="molecule type" value="Genomic_DNA"/>
</dbReference>
<comment type="caution">
    <text evidence="2">The sequence shown here is derived from an EMBL/GenBank/DDBJ whole genome shotgun (WGS) entry which is preliminary data.</text>
</comment>
<protein>
    <submittedName>
        <fullName evidence="2">Uncharacterized protein</fullName>
    </submittedName>
</protein>
<gene>
    <name evidence="2" type="ORF">SLEP1_g5392</name>
</gene>
<reference evidence="2 3" key="1">
    <citation type="journal article" date="2021" name="Commun. Biol.">
        <title>The genome of Shorea leprosula (Dipterocarpaceae) highlights the ecological relevance of drought in aseasonal tropical rainforests.</title>
        <authorList>
            <person name="Ng K.K.S."/>
            <person name="Kobayashi M.J."/>
            <person name="Fawcett J.A."/>
            <person name="Hatakeyama M."/>
            <person name="Paape T."/>
            <person name="Ng C.H."/>
            <person name="Ang C.C."/>
            <person name="Tnah L.H."/>
            <person name="Lee C.T."/>
            <person name="Nishiyama T."/>
            <person name="Sese J."/>
            <person name="O'Brien M.J."/>
            <person name="Copetti D."/>
            <person name="Mohd Noor M.I."/>
            <person name="Ong R.C."/>
            <person name="Putra M."/>
            <person name="Sireger I.Z."/>
            <person name="Indrioko S."/>
            <person name="Kosugi Y."/>
            <person name="Izuno A."/>
            <person name="Isagi Y."/>
            <person name="Lee S.L."/>
            <person name="Shimizu K.K."/>
        </authorList>
    </citation>
    <scope>NUCLEOTIDE SEQUENCE [LARGE SCALE GENOMIC DNA]</scope>
    <source>
        <strain evidence="2">214</strain>
    </source>
</reference>
<feature type="region of interest" description="Disordered" evidence="1">
    <location>
        <begin position="46"/>
        <end position="67"/>
    </location>
</feature>
<name>A0AAV5I0M6_9ROSI</name>
<dbReference type="InterPro" id="IPR014710">
    <property type="entry name" value="RmlC-like_jellyroll"/>
</dbReference>
<dbReference type="Gene3D" id="2.60.120.10">
    <property type="entry name" value="Jelly Rolls"/>
    <property type="match status" value="1"/>
</dbReference>
<feature type="compositionally biased region" description="Polar residues" evidence="1">
    <location>
        <begin position="46"/>
        <end position="61"/>
    </location>
</feature>
<proteinExistence type="predicted"/>
<keyword evidence="3" id="KW-1185">Reference proteome</keyword>